<keyword evidence="6" id="KW-1185">Reference proteome</keyword>
<dbReference type="NCBIfam" id="TIGR00254">
    <property type="entry name" value="GGDEF"/>
    <property type="match status" value="1"/>
</dbReference>
<feature type="domain" description="PAS" evidence="2">
    <location>
        <begin position="159"/>
        <end position="229"/>
    </location>
</feature>
<organism evidence="5 6">
    <name type="scientific">Paractinoplanes atraurantiacus</name>
    <dbReference type="NCBI Taxonomy" id="1036182"/>
    <lineage>
        <taxon>Bacteria</taxon>
        <taxon>Bacillati</taxon>
        <taxon>Actinomycetota</taxon>
        <taxon>Actinomycetes</taxon>
        <taxon>Micromonosporales</taxon>
        <taxon>Micromonosporaceae</taxon>
        <taxon>Paractinoplanes</taxon>
    </lineage>
</organism>
<feature type="transmembrane region" description="Helical" evidence="1">
    <location>
        <begin position="32"/>
        <end position="52"/>
    </location>
</feature>
<dbReference type="EMBL" id="OBDY01000029">
    <property type="protein sequence ID" value="SNY65960.1"/>
    <property type="molecule type" value="Genomic_DNA"/>
</dbReference>
<sequence>MGTGRRLGLRLEAIVALVAVVVLHPFGVVGVAPLWLTVLPILLYGITQLPWLRERRLAAYLDILITGWVVYAIGWGPVLPLAFAMVFSMHVRTFGGRLWKPVAAVAFTSIAIGQAGIASGVIFCYLPPVQAQVTGLFGALLTVLFIRILGTTAEERERTEALYQALVQDSSDVYCVVSPSGRLGYVSPAIEHLLGYDVETYVRRGWEPLLEPGDVAASLAALERCVADPATPQTLLTRMRHADGNFRWVESTLRDLSGNPAVRGIVVNFRDVTERVEMQERLTYEATYDQLTGLHNRAAFLRGLAATPLGPGVAVLFVDLDGFKAVNDTYGHRYGDALLTSVAAALRSCVRDEDLLGRLGGDEFGVVLTSGCPLEVAARILAALDRPVTVEGVELRARASIGVAVADPACGDASELLHRADLAMYEAKRSGTHGVRMYELEGAGH</sequence>
<name>A0A285K086_9ACTN</name>
<dbReference type="RefSeq" id="WP_097327415.1">
    <property type="nucleotide sequence ID" value="NZ_OBDY01000029.1"/>
</dbReference>
<dbReference type="Gene3D" id="3.30.70.270">
    <property type="match status" value="1"/>
</dbReference>
<feature type="domain" description="PAC" evidence="3">
    <location>
        <begin position="233"/>
        <end position="284"/>
    </location>
</feature>
<dbReference type="InterPro" id="IPR000700">
    <property type="entry name" value="PAS-assoc_C"/>
</dbReference>
<dbReference type="InterPro" id="IPR052155">
    <property type="entry name" value="Biofilm_reg_signaling"/>
</dbReference>
<dbReference type="InterPro" id="IPR000014">
    <property type="entry name" value="PAS"/>
</dbReference>
<accession>A0A285K086</accession>
<gene>
    <name evidence="5" type="ORF">SAMN05421748_12923</name>
</gene>
<dbReference type="CDD" id="cd00130">
    <property type="entry name" value="PAS"/>
    <property type="match status" value="1"/>
</dbReference>
<dbReference type="SMART" id="SM00267">
    <property type="entry name" value="GGDEF"/>
    <property type="match status" value="1"/>
</dbReference>
<feature type="transmembrane region" description="Helical" evidence="1">
    <location>
        <begin position="133"/>
        <end position="150"/>
    </location>
</feature>
<dbReference type="NCBIfam" id="TIGR00229">
    <property type="entry name" value="sensory_box"/>
    <property type="match status" value="1"/>
</dbReference>
<dbReference type="InterPro" id="IPR029787">
    <property type="entry name" value="Nucleotide_cyclase"/>
</dbReference>
<evidence type="ECO:0000256" key="1">
    <source>
        <dbReference type="SAM" id="Phobius"/>
    </source>
</evidence>
<dbReference type="PROSITE" id="PS50113">
    <property type="entry name" value="PAC"/>
    <property type="match status" value="1"/>
</dbReference>
<feature type="transmembrane region" description="Helical" evidence="1">
    <location>
        <begin position="59"/>
        <end position="83"/>
    </location>
</feature>
<keyword evidence="1" id="KW-0472">Membrane</keyword>
<dbReference type="PROSITE" id="PS50887">
    <property type="entry name" value="GGDEF"/>
    <property type="match status" value="1"/>
</dbReference>
<keyword evidence="1" id="KW-0812">Transmembrane</keyword>
<evidence type="ECO:0000259" key="2">
    <source>
        <dbReference type="PROSITE" id="PS50112"/>
    </source>
</evidence>
<dbReference type="InterPro" id="IPR043128">
    <property type="entry name" value="Rev_trsase/Diguanyl_cyclase"/>
</dbReference>
<dbReference type="Proteomes" id="UP000219612">
    <property type="component" value="Unassembled WGS sequence"/>
</dbReference>
<evidence type="ECO:0000259" key="4">
    <source>
        <dbReference type="PROSITE" id="PS50887"/>
    </source>
</evidence>
<feature type="transmembrane region" description="Helical" evidence="1">
    <location>
        <begin position="7"/>
        <end position="26"/>
    </location>
</feature>
<evidence type="ECO:0000313" key="6">
    <source>
        <dbReference type="Proteomes" id="UP000219612"/>
    </source>
</evidence>
<dbReference type="PROSITE" id="PS50112">
    <property type="entry name" value="PAS"/>
    <property type="match status" value="1"/>
</dbReference>
<proteinExistence type="predicted"/>
<feature type="transmembrane region" description="Helical" evidence="1">
    <location>
        <begin position="103"/>
        <end position="126"/>
    </location>
</feature>
<reference evidence="5 6" key="1">
    <citation type="submission" date="2017-09" db="EMBL/GenBank/DDBJ databases">
        <authorList>
            <person name="Ehlers B."/>
            <person name="Leendertz F.H."/>
        </authorList>
    </citation>
    <scope>NUCLEOTIDE SEQUENCE [LARGE SCALE GENOMIC DNA]</scope>
    <source>
        <strain evidence="5 6">CGMCC 4.6857</strain>
    </source>
</reference>
<dbReference type="PANTHER" id="PTHR44757:SF2">
    <property type="entry name" value="BIOFILM ARCHITECTURE MAINTENANCE PROTEIN MBAA"/>
    <property type="match status" value="1"/>
</dbReference>
<dbReference type="InterPro" id="IPR035965">
    <property type="entry name" value="PAS-like_dom_sf"/>
</dbReference>
<evidence type="ECO:0000313" key="5">
    <source>
        <dbReference type="EMBL" id="SNY65960.1"/>
    </source>
</evidence>
<dbReference type="SUPFAM" id="SSF55785">
    <property type="entry name" value="PYP-like sensor domain (PAS domain)"/>
    <property type="match status" value="1"/>
</dbReference>
<dbReference type="PANTHER" id="PTHR44757">
    <property type="entry name" value="DIGUANYLATE CYCLASE DGCP"/>
    <property type="match status" value="1"/>
</dbReference>
<dbReference type="SUPFAM" id="SSF55073">
    <property type="entry name" value="Nucleotide cyclase"/>
    <property type="match status" value="1"/>
</dbReference>
<dbReference type="Pfam" id="PF08448">
    <property type="entry name" value="PAS_4"/>
    <property type="match status" value="1"/>
</dbReference>
<evidence type="ECO:0000259" key="3">
    <source>
        <dbReference type="PROSITE" id="PS50113"/>
    </source>
</evidence>
<dbReference type="CDD" id="cd01949">
    <property type="entry name" value="GGDEF"/>
    <property type="match status" value="1"/>
</dbReference>
<keyword evidence="1" id="KW-1133">Transmembrane helix</keyword>
<dbReference type="Gene3D" id="3.30.450.20">
    <property type="entry name" value="PAS domain"/>
    <property type="match status" value="1"/>
</dbReference>
<dbReference type="InterPro" id="IPR013656">
    <property type="entry name" value="PAS_4"/>
</dbReference>
<dbReference type="Pfam" id="PF00990">
    <property type="entry name" value="GGDEF"/>
    <property type="match status" value="1"/>
</dbReference>
<protein>
    <submittedName>
        <fullName evidence="5">PAS domain S-box-containing protein/diguanylate cyclase (GGDEF) domain-containing protein</fullName>
    </submittedName>
</protein>
<dbReference type="SMART" id="SM00091">
    <property type="entry name" value="PAS"/>
    <property type="match status" value="1"/>
</dbReference>
<dbReference type="AlphaFoldDB" id="A0A285K086"/>
<dbReference type="InterPro" id="IPR000160">
    <property type="entry name" value="GGDEF_dom"/>
</dbReference>
<feature type="domain" description="GGDEF" evidence="4">
    <location>
        <begin position="311"/>
        <end position="440"/>
    </location>
</feature>
<dbReference type="OrthoDB" id="8526884at2"/>